<dbReference type="AlphaFoldDB" id="A0A8H6EAH0"/>
<dbReference type="InterPro" id="IPR036291">
    <property type="entry name" value="NAD(P)-bd_dom_sf"/>
</dbReference>
<dbReference type="GO" id="GO:0016616">
    <property type="term" value="F:oxidoreductase activity, acting on the CH-OH group of donors, NAD or NADP as acceptor"/>
    <property type="evidence" value="ECO:0007669"/>
    <property type="project" value="TreeGrafter"/>
</dbReference>
<dbReference type="Proteomes" id="UP000541154">
    <property type="component" value="Unassembled WGS sequence"/>
</dbReference>
<dbReference type="Pfam" id="PF01370">
    <property type="entry name" value="Epimerase"/>
    <property type="match status" value="1"/>
</dbReference>
<evidence type="ECO:0000256" key="1">
    <source>
        <dbReference type="ARBA" id="ARBA00023002"/>
    </source>
</evidence>
<accession>A0A8H6EAH0</accession>
<dbReference type="InterPro" id="IPR050425">
    <property type="entry name" value="NAD(P)_dehydrat-like"/>
</dbReference>
<evidence type="ECO:0000256" key="2">
    <source>
        <dbReference type="ARBA" id="ARBA00023445"/>
    </source>
</evidence>
<keyword evidence="1" id="KW-0560">Oxidoreductase</keyword>
<dbReference type="PANTHER" id="PTHR10366:SF564">
    <property type="entry name" value="STEROL-4-ALPHA-CARBOXYLATE 3-DEHYDROGENASE, DECARBOXYLATING"/>
    <property type="match status" value="1"/>
</dbReference>
<dbReference type="SUPFAM" id="SSF51735">
    <property type="entry name" value="NAD(P)-binding Rossmann-fold domains"/>
    <property type="match status" value="1"/>
</dbReference>
<organism evidence="4 5">
    <name type="scientific">Petromyces alliaceus</name>
    <name type="common">Aspergillus alliaceus</name>
    <dbReference type="NCBI Taxonomy" id="209559"/>
    <lineage>
        <taxon>Eukaryota</taxon>
        <taxon>Fungi</taxon>
        <taxon>Dikarya</taxon>
        <taxon>Ascomycota</taxon>
        <taxon>Pezizomycotina</taxon>
        <taxon>Eurotiomycetes</taxon>
        <taxon>Eurotiomycetidae</taxon>
        <taxon>Eurotiales</taxon>
        <taxon>Aspergillaceae</taxon>
        <taxon>Aspergillus</taxon>
        <taxon>Aspergillus subgen. Circumdati</taxon>
    </lineage>
</organism>
<dbReference type="EMBL" id="SPNV01000045">
    <property type="protein sequence ID" value="KAF5863775.1"/>
    <property type="molecule type" value="Genomic_DNA"/>
</dbReference>
<evidence type="ECO:0000259" key="3">
    <source>
        <dbReference type="Pfam" id="PF01370"/>
    </source>
</evidence>
<feature type="domain" description="NAD-dependent epimerase/dehydratase" evidence="3">
    <location>
        <begin position="63"/>
        <end position="148"/>
    </location>
</feature>
<comment type="caution">
    <text evidence="4">The sequence shown here is derived from an EMBL/GenBank/DDBJ whole genome shotgun (WGS) entry which is preliminary data.</text>
</comment>
<comment type="similarity">
    <text evidence="2">Belongs to the NAD(P)-dependent epimerase/dehydratase family. Dihydroflavonol-4-reductase subfamily.</text>
</comment>
<proteinExistence type="inferred from homology"/>
<dbReference type="InterPro" id="IPR001509">
    <property type="entry name" value="Epimerase_deHydtase"/>
</dbReference>
<evidence type="ECO:0000313" key="4">
    <source>
        <dbReference type="EMBL" id="KAF5863775.1"/>
    </source>
</evidence>
<gene>
    <name evidence="4" type="ORF">ETB97_009410</name>
</gene>
<name>A0A8H6EAH0_PETAA</name>
<sequence length="198" mass="21962">MLGKMVNIIETTTRLDHSKGQNTRVIEKAITNPESTLSSEKDSPAYLRILYLVVPHNTSDKTVLVTGASGFIASHVVQQLLETGHQVHATVQSTKNEKKIKHLLDMQTRWPGQLKLSESDLLVAGSFDAAMEGCSVVYHLASPFLIESKIRNDGAVAWLESKVAQLEPGLKELNIVYQPLEETLADHYRSWSAQLQSN</sequence>
<reference evidence="4 5" key="1">
    <citation type="submission" date="2019-04" db="EMBL/GenBank/DDBJ databases">
        <title>Aspergillus burnettii sp. nov., novel species from soil in southeast Queensland.</title>
        <authorList>
            <person name="Gilchrist C.L.M."/>
            <person name="Pitt J.I."/>
            <person name="Lange L."/>
            <person name="Lacey H.J."/>
            <person name="Vuong D."/>
            <person name="Midgley D.J."/>
            <person name="Greenfield P."/>
            <person name="Bradbury M."/>
            <person name="Lacey E."/>
            <person name="Busk P.K."/>
            <person name="Pilgaard B."/>
            <person name="Chooi Y.H."/>
            <person name="Piggott A.M."/>
        </authorList>
    </citation>
    <scope>NUCLEOTIDE SEQUENCE [LARGE SCALE GENOMIC DNA]</scope>
    <source>
        <strain evidence="4 5">FRR 5400</strain>
    </source>
</reference>
<dbReference type="Gene3D" id="3.40.50.720">
    <property type="entry name" value="NAD(P)-binding Rossmann-like Domain"/>
    <property type="match status" value="1"/>
</dbReference>
<keyword evidence="5" id="KW-1185">Reference proteome</keyword>
<evidence type="ECO:0000313" key="5">
    <source>
        <dbReference type="Proteomes" id="UP000541154"/>
    </source>
</evidence>
<protein>
    <recommendedName>
        <fullName evidence="3">NAD-dependent epimerase/dehydratase domain-containing protein</fullName>
    </recommendedName>
</protein>
<dbReference type="PANTHER" id="PTHR10366">
    <property type="entry name" value="NAD DEPENDENT EPIMERASE/DEHYDRATASE"/>
    <property type="match status" value="1"/>
</dbReference>